<evidence type="ECO:0000313" key="16">
    <source>
        <dbReference type="EMBL" id="KAK5889780.1"/>
    </source>
</evidence>
<evidence type="ECO:0000256" key="1">
    <source>
        <dbReference type="ARBA" id="ARBA00004651"/>
    </source>
</evidence>
<keyword evidence="6 14" id="KW-1133">Transmembrane helix</keyword>
<evidence type="ECO:0000256" key="7">
    <source>
        <dbReference type="ARBA" id="ARBA00023040"/>
    </source>
</evidence>
<evidence type="ECO:0000256" key="13">
    <source>
        <dbReference type="RuleBase" id="RU000688"/>
    </source>
</evidence>
<keyword evidence="4 13" id="KW-0812">Transmembrane</keyword>
<keyword evidence="3 14" id="KW-0716">Sensory transduction</keyword>
<protein>
    <recommendedName>
        <fullName evidence="14">Olfactory receptor</fullName>
    </recommendedName>
</protein>
<dbReference type="GO" id="GO:0005886">
    <property type="term" value="C:plasma membrane"/>
    <property type="evidence" value="ECO:0007669"/>
    <property type="project" value="UniProtKB-SubCell"/>
</dbReference>
<feature type="transmembrane region" description="Helical" evidence="14">
    <location>
        <begin position="135"/>
        <end position="158"/>
    </location>
</feature>
<evidence type="ECO:0000256" key="11">
    <source>
        <dbReference type="ARBA" id="ARBA00023180"/>
    </source>
</evidence>
<accession>A0AAN8BQS2</accession>
<evidence type="ECO:0000256" key="8">
    <source>
        <dbReference type="ARBA" id="ARBA00023136"/>
    </source>
</evidence>
<keyword evidence="11" id="KW-0325">Glycoprotein</keyword>
<dbReference type="FunFam" id="1.20.1070.10:FF:000024">
    <property type="entry name" value="Olfactory receptor"/>
    <property type="match status" value="1"/>
</dbReference>
<sequence length="321" mass="35053">MTSAGFNVTSSLTLVGFSSMSGHSSLLFFVFLLLYLFVLSSDSLVIYIICSQRALHRPMFAFVASLLLNSLTGSTLVYPKLLSDLLLSGAGLVQVSRTLCLCQGFLVSSLGGASFMLLSAMAFDRYLSICHPMHYAVLVTPAKVVLMLLLCWMLPAILGGVSTLLASRLPLCRAQLGRAQLGRAYCDIYSIVSLSCGGAAAQLSGISSLLNTAVIIFLPAAFILFSYARILFICLRRSRSFSSKALQTCLPHLLVFFNYSISVYLDLMLRRLQSNKESDSTLITSIVVLIIPTVLDPVVYGLKLKEVFTHVKRLLSCRRDS</sequence>
<feature type="transmembrane region" description="Helical" evidence="14">
    <location>
        <begin position="209"/>
        <end position="228"/>
    </location>
</feature>
<dbReference type="InterPro" id="IPR017452">
    <property type="entry name" value="GPCR_Rhodpsn_7TM"/>
</dbReference>
<keyword evidence="12 13" id="KW-0807">Transducer</keyword>
<dbReference type="PRINTS" id="PR00245">
    <property type="entry name" value="OLFACTORYR"/>
</dbReference>
<evidence type="ECO:0000256" key="6">
    <source>
        <dbReference type="ARBA" id="ARBA00022989"/>
    </source>
</evidence>
<dbReference type="InterPro" id="IPR000725">
    <property type="entry name" value="Olfact_rcpt"/>
</dbReference>
<dbReference type="AlphaFoldDB" id="A0AAN8BQS2"/>
<dbReference type="EMBL" id="JAULUE010002056">
    <property type="protein sequence ID" value="KAK5889780.1"/>
    <property type="molecule type" value="Genomic_DNA"/>
</dbReference>
<dbReference type="GO" id="GO:0004984">
    <property type="term" value="F:olfactory receptor activity"/>
    <property type="evidence" value="ECO:0007669"/>
    <property type="project" value="InterPro"/>
</dbReference>
<dbReference type="PRINTS" id="PR00237">
    <property type="entry name" value="GPCRRHODOPSN"/>
</dbReference>
<feature type="transmembrane region" description="Helical" evidence="14">
    <location>
        <begin position="98"/>
        <end position="123"/>
    </location>
</feature>
<feature type="domain" description="G-protein coupled receptors family 1 profile" evidence="15">
    <location>
        <begin position="41"/>
        <end position="300"/>
    </location>
</feature>
<dbReference type="PROSITE" id="PS50262">
    <property type="entry name" value="G_PROTEIN_RECEP_F1_2"/>
    <property type="match status" value="1"/>
</dbReference>
<keyword evidence="10 13" id="KW-0675">Receptor</keyword>
<dbReference type="Pfam" id="PF13853">
    <property type="entry name" value="7tm_4"/>
    <property type="match status" value="1"/>
</dbReference>
<comment type="caution">
    <text evidence="16">The sequence shown here is derived from an EMBL/GenBank/DDBJ whole genome shotgun (WGS) entry which is preliminary data.</text>
</comment>
<dbReference type="PANTHER" id="PTHR26451">
    <property type="entry name" value="G_PROTEIN_RECEP_F1_2 DOMAIN-CONTAINING PROTEIN"/>
    <property type="match status" value="1"/>
</dbReference>
<dbReference type="InterPro" id="IPR000276">
    <property type="entry name" value="GPCR_Rhodpsn"/>
</dbReference>
<feature type="transmembrane region" description="Helical" evidence="14">
    <location>
        <begin position="60"/>
        <end position="78"/>
    </location>
</feature>
<evidence type="ECO:0000313" key="17">
    <source>
        <dbReference type="Proteomes" id="UP001335648"/>
    </source>
</evidence>
<evidence type="ECO:0000259" key="15">
    <source>
        <dbReference type="PROSITE" id="PS50262"/>
    </source>
</evidence>
<keyword evidence="2 14" id="KW-1003">Cell membrane</keyword>
<evidence type="ECO:0000256" key="9">
    <source>
        <dbReference type="ARBA" id="ARBA00023157"/>
    </source>
</evidence>
<name>A0AAN8BQS2_9TELE</name>
<keyword evidence="8 14" id="KW-0472">Membrane</keyword>
<gene>
    <name evidence="16" type="ORF">CesoFtcFv8_013367</name>
</gene>
<feature type="transmembrane region" description="Helical" evidence="14">
    <location>
        <begin position="281"/>
        <end position="302"/>
    </location>
</feature>
<dbReference type="PROSITE" id="PS00237">
    <property type="entry name" value="G_PROTEIN_RECEP_F1_1"/>
    <property type="match status" value="1"/>
</dbReference>
<feature type="transmembrane region" description="Helical" evidence="14">
    <location>
        <begin position="249"/>
        <end position="269"/>
    </location>
</feature>
<organism evidence="16 17">
    <name type="scientific">Champsocephalus esox</name>
    <name type="common">pike icefish</name>
    <dbReference type="NCBI Taxonomy" id="159716"/>
    <lineage>
        <taxon>Eukaryota</taxon>
        <taxon>Metazoa</taxon>
        <taxon>Chordata</taxon>
        <taxon>Craniata</taxon>
        <taxon>Vertebrata</taxon>
        <taxon>Euteleostomi</taxon>
        <taxon>Actinopterygii</taxon>
        <taxon>Neopterygii</taxon>
        <taxon>Teleostei</taxon>
        <taxon>Neoteleostei</taxon>
        <taxon>Acanthomorphata</taxon>
        <taxon>Eupercaria</taxon>
        <taxon>Perciformes</taxon>
        <taxon>Notothenioidei</taxon>
        <taxon>Channichthyidae</taxon>
        <taxon>Champsocephalus</taxon>
    </lineage>
</organism>
<evidence type="ECO:0000256" key="5">
    <source>
        <dbReference type="ARBA" id="ARBA00022725"/>
    </source>
</evidence>
<dbReference type="GO" id="GO:0004930">
    <property type="term" value="F:G protein-coupled receptor activity"/>
    <property type="evidence" value="ECO:0007669"/>
    <property type="project" value="UniProtKB-KW"/>
</dbReference>
<evidence type="ECO:0000256" key="10">
    <source>
        <dbReference type="ARBA" id="ARBA00023170"/>
    </source>
</evidence>
<reference evidence="16 17" key="1">
    <citation type="journal article" date="2023" name="Mol. Biol. Evol.">
        <title>Genomics of Secondarily Temperate Adaptation in the Only Non-Antarctic Icefish.</title>
        <authorList>
            <person name="Rivera-Colon A.G."/>
            <person name="Rayamajhi N."/>
            <person name="Minhas B.F."/>
            <person name="Madrigal G."/>
            <person name="Bilyk K.T."/>
            <person name="Yoon V."/>
            <person name="Hune M."/>
            <person name="Gregory S."/>
            <person name="Cheng C.H.C."/>
            <person name="Catchen J.M."/>
        </authorList>
    </citation>
    <scope>NUCLEOTIDE SEQUENCE [LARGE SCALE GENOMIC DNA]</scope>
    <source>
        <strain evidence="16">JC2023a</strain>
    </source>
</reference>
<dbReference type="InterPro" id="IPR052921">
    <property type="entry name" value="GPCR1_Superfamily_Member"/>
</dbReference>
<comment type="subcellular location">
    <subcellularLocation>
        <location evidence="1 14">Cell membrane</location>
        <topology evidence="1 14">Multi-pass membrane protein</topology>
    </subcellularLocation>
</comment>
<evidence type="ECO:0000256" key="12">
    <source>
        <dbReference type="ARBA" id="ARBA00023224"/>
    </source>
</evidence>
<evidence type="ECO:0000256" key="4">
    <source>
        <dbReference type="ARBA" id="ARBA00022692"/>
    </source>
</evidence>
<dbReference type="PANTHER" id="PTHR26451:SF860">
    <property type="entry name" value="ODORANT RECEPTOR-RELATED"/>
    <property type="match status" value="1"/>
</dbReference>
<evidence type="ECO:0000256" key="14">
    <source>
        <dbReference type="RuleBase" id="RU363047"/>
    </source>
</evidence>
<dbReference type="SUPFAM" id="SSF81321">
    <property type="entry name" value="Family A G protein-coupled receptor-like"/>
    <property type="match status" value="1"/>
</dbReference>
<evidence type="ECO:0000256" key="3">
    <source>
        <dbReference type="ARBA" id="ARBA00022606"/>
    </source>
</evidence>
<keyword evidence="9" id="KW-1015">Disulfide bond</keyword>
<keyword evidence="5 14" id="KW-0552">Olfaction</keyword>
<keyword evidence="17" id="KW-1185">Reference proteome</keyword>
<evidence type="ECO:0000256" key="2">
    <source>
        <dbReference type="ARBA" id="ARBA00022475"/>
    </source>
</evidence>
<dbReference type="Gene3D" id="1.20.1070.10">
    <property type="entry name" value="Rhodopsin 7-helix transmembrane proteins"/>
    <property type="match status" value="1"/>
</dbReference>
<dbReference type="GO" id="GO:0005549">
    <property type="term" value="F:odorant binding"/>
    <property type="evidence" value="ECO:0007669"/>
    <property type="project" value="TreeGrafter"/>
</dbReference>
<proteinExistence type="inferred from homology"/>
<keyword evidence="7 13" id="KW-0297">G-protein coupled receptor</keyword>
<dbReference type="Proteomes" id="UP001335648">
    <property type="component" value="Unassembled WGS sequence"/>
</dbReference>
<feature type="transmembrane region" description="Helical" evidence="14">
    <location>
        <begin position="26"/>
        <end position="48"/>
    </location>
</feature>
<comment type="similarity">
    <text evidence="13">Belongs to the G-protein coupled receptor 1 family.</text>
</comment>